<evidence type="ECO:0000313" key="3">
    <source>
        <dbReference type="Proteomes" id="UP000007161"/>
    </source>
</evidence>
<keyword evidence="1" id="KW-1277">Toxin-antitoxin system</keyword>
<reference evidence="3" key="2">
    <citation type="submission" date="2012-01" db="EMBL/GenBank/DDBJ databases">
        <title>Complete sequence of chromosome of Marinitoga piezophila KA3.</title>
        <authorList>
            <person name="Lucas S."/>
            <person name="Han J."/>
            <person name="Lapidus A."/>
            <person name="Cheng J.-F."/>
            <person name="Goodwin L."/>
            <person name="Pitluck S."/>
            <person name="Peters L."/>
            <person name="Mikhailova N."/>
            <person name="Teshima H."/>
            <person name="Detter J.C."/>
            <person name="Han C."/>
            <person name="Tapia R."/>
            <person name="Land M."/>
            <person name="Hauser L."/>
            <person name="Kyrpides N."/>
            <person name="Ivanova N."/>
            <person name="Pagani I."/>
            <person name="Jebbar M."/>
            <person name="Vannier P."/>
            <person name="Oger P."/>
            <person name="Cario A."/>
            <person name="Bartlett D."/>
            <person name="Noll K.M."/>
            <person name="Woyke T."/>
        </authorList>
    </citation>
    <scope>NUCLEOTIDE SEQUENCE [LARGE SCALE GENOMIC DNA]</scope>
    <source>
        <strain evidence="3">DSM 14283 / JCM 11233 / KA3</strain>
    </source>
</reference>
<dbReference type="AlphaFoldDB" id="H2J8D4"/>
<dbReference type="OrthoDB" id="5521312at2"/>
<dbReference type="InterPro" id="IPR004386">
    <property type="entry name" value="Toxin_YafQ-like"/>
</dbReference>
<dbReference type="Pfam" id="PF15738">
    <property type="entry name" value="YafQ_toxin"/>
    <property type="match status" value="1"/>
</dbReference>
<gene>
    <name evidence="2" type="ordered locus">Marpi_1213</name>
</gene>
<reference evidence="2 3" key="1">
    <citation type="journal article" date="2012" name="J. Bacteriol.">
        <title>Complete Genome Sequence of the Thermophilic, Piezophilic, Heterotrophic Bacterium Marinitoga piezophila KA3.</title>
        <authorList>
            <person name="Lucas S."/>
            <person name="Han J."/>
            <person name="Lapidus A."/>
            <person name="Cheng J.F."/>
            <person name="Goodwin L.A."/>
            <person name="Pitluck S."/>
            <person name="Peters L."/>
            <person name="Mikhailova N."/>
            <person name="Teshima H."/>
            <person name="Detter J.C."/>
            <person name="Han C."/>
            <person name="Tapia R."/>
            <person name="Land M."/>
            <person name="Hauser L."/>
            <person name="Kyrpides N.C."/>
            <person name="Ivanova N."/>
            <person name="Pagani I."/>
            <person name="Vannier P."/>
            <person name="Oger P."/>
            <person name="Bartlett D.H."/>
            <person name="Noll K.M."/>
            <person name="Woyke T."/>
            <person name="Jebbar M."/>
        </authorList>
    </citation>
    <scope>NUCLEOTIDE SEQUENCE [LARGE SCALE GENOMIC DNA]</scope>
    <source>
        <strain evidence="3">DSM 14283 / JCM 11233 / KA3</strain>
    </source>
</reference>
<keyword evidence="3" id="KW-1185">Reference proteome</keyword>
<dbReference type="STRING" id="443254.Marpi_1213"/>
<dbReference type="SUPFAM" id="SSF143011">
    <property type="entry name" value="RelE-like"/>
    <property type="match status" value="1"/>
</dbReference>
<proteinExistence type="predicted"/>
<dbReference type="eggNOG" id="COG2026">
    <property type="taxonomic scope" value="Bacteria"/>
</dbReference>
<sequence length="90" mass="10908">MYEIVFTDSYVKRAKKFFKKHSDLISRYEKVLRLMEYNPFHPSLRLHKLEGKLSHFYSVSINMNYRIIIELIIDNEKIILINIGSHDEIY</sequence>
<dbReference type="RefSeq" id="WP_014296689.1">
    <property type="nucleotide sequence ID" value="NC_016751.1"/>
</dbReference>
<dbReference type="KEGG" id="mpz:Marpi_1213"/>
<protein>
    <submittedName>
        <fullName evidence="2">Addiction module toxin, RelE/StbE family</fullName>
    </submittedName>
</protein>
<dbReference type="HOGENOM" id="CLU_161929_0_0_0"/>
<dbReference type="Gene3D" id="3.30.2310.20">
    <property type="entry name" value="RelE-like"/>
    <property type="match status" value="1"/>
</dbReference>
<dbReference type="NCBIfam" id="TIGR02385">
    <property type="entry name" value="RelE_StbE"/>
    <property type="match status" value="1"/>
</dbReference>
<dbReference type="Proteomes" id="UP000007161">
    <property type="component" value="Chromosome"/>
</dbReference>
<dbReference type="InterPro" id="IPR035093">
    <property type="entry name" value="RelE/ParE_toxin_dom_sf"/>
</dbReference>
<accession>H2J8D4</accession>
<dbReference type="EMBL" id="CP003257">
    <property type="protein sequence ID" value="AEX85618.1"/>
    <property type="molecule type" value="Genomic_DNA"/>
</dbReference>
<name>H2J8D4_MARPK</name>
<organism evidence="2 3">
    <name type="scientific">Marinitoga piezophila (strain DSM 14283 / JCM 11233 / KA3)</name>
    <dbReference type="NCBI Taxonomy" id="443254"/>
    <lineage>
        <taxon>Bacteria</taxon>
        <taxon>Thermotogati</taxon>
        <taxon>Thermotogota</taxon>
        <taxon>Thermotogae</taxon>
        <taxon>Petrotogales</taxon>
        <taxon>Petrotogaceae</taxon>
        <taxon>Marinitoga</taxon>
    </lineage>
</organism>
<evidence type="ECO:0000313" key="2">
    <source>
        <dbReference type="EMBL" id="AEX85618.1"/>
    </source>
</evidence>
<dbReference type="InterPro" id="IPR007712">
    <property type="entry name" value="RelE/ParE_toxin"/>
</dbReference>
<evidence type="ECO:0000256" key="1">
    <source>
        <dbReference type="ARBA" id="ARBA00022649"/>
    </source>
</evidence>